<dbReference type="PANTHER" id="PTHR43798">
    <property type="entry name" value="MONOACYLGLYCEROL LIPASE"/>
    <property type="match status" value="1"/>
</dbReference>
<name>A0A4R5ZWT6_9RHOB</name>
<dbReference type="PRINTS" id="PR00111">
    <property type="entry name" value="ABHYDROLASE"/>
</dbReference>
<dbReference type="Proteomes" id="UP000295701">
    <property type="component" value="Unassembled WGS sequence"/>
</dbReference>
<dbReference type="PRINTS" id="PR00412">
    <property type="entry name" value="EPOXHYDRLASE"/>
</dbReference>
<feature type="domain" description="AB hydrolase-1" evidence="1">
    <location>
        <begin position="30"/>
        <end position="135"/>
    </location>
</feature>
<proteinExistence type="predicted"/>
<dbReference type="Gene3D" id="3.40.50.1820">
    <property type="entry name" value="alpha/beta hydrolase"/>
    <property type="match status" value="1"/>
</dbReference>
<protein>
    <submittedName>
        <fullName evidence="2">Alpha/beta fold hydrolase</fullName>
    </submittedName>
</protein>
<comment type="caution">
    <text evidence="2">The sequence shown here is derived from an EMBL/GenBank/DDBJ whole genome shotgun (WGS) entry which is preliminary data.</text>
</comment>
<dbReference type="Pfam" id="PF00561">
    <property type="entry name" value="Abhydrolase_1"/>
    <property type="match status" value="1"/>
</dbReference>
<dbReference type="InterPro" id="IPR000073">
    <property type="entry name" value="AB_hydrolase_1"/>
</dbReference>
<dbReference type="PANTHER" id="PTHR43798:SF33">
    <property type="entry name" value="HYDROLASE, PUTATIVE (AFU_ORTHOLOGUE AFUA_2G14860)-RELATED"/>
    <property type="match status" value="1"/>
</dbReference>
<gene>
    <name evidence="2" type="ORF">E2L08_16795</name>
</gene>
<dbReference type="InterPro" id="IPR029058">
    <property type="entry name" value="AB_hydrolase_fold"/>
</dbReference>
<reference evidence="2 3" key="1">
    <citation type="submission" date="2019-03" db="EMBL/GenBank/DDBJ databases">
        <title>Primorskyibacter sp. SS33 isolated from sediments.</title>
        <authorList>
            <person name="Xunke S."/>
        </authorList>
    </citation>
    <scope>NUCLEOTIDE SEQUENCE [LARGE SCALE GENOMIC DNA]</scope>
    <source>
        <strain evidence="2 3">SS33</strain>
    </source>
</reference>
<organism evidence="2 3">
    <name type="scientific">Palleronia sediminis</name>
    <dbReference type="NCBI Taxonomy" id="2547833"/>
    <lineage>
        <taxon>Bacteria</taxon>
        <taxon>Pseudomonadati</taxon>
        <taxon>Pseudomonadota</taxon>
        <taxon>Alphaproteobacteria</taxon>
        <taxon>Rhodobacterales</taxon>
        <taxon>Roseobacteraceae</taxon>
        <taxon>Palleronia</taxon>
    </lineage>
</organism>
<sequence length="230" mass="25071">MLVPHDLRLDGRRIAYGVHAPSTGRGAASVVLIHGTPSSSLIWRNVAPALVEAGYQVIAFDLLGYGASERPHPVSVDTSVSAQVPVLLGLMDFFGIDAAHLLAHDVGGAMAQRAGILHSDRVRSIALLDACSFDSWPSDRTQQQMEAGLDALIRAPADQHRKHFEEWLLSTVVDDASMRTGPLQHYLDFISGPVGQASFFQHQVAHYDHRHTSEISHRLNELGSGFITRT</sequence>
<dbReference type="OrthoDB" id="9804723at2"/>
<dbReference type="SUPFAM" id="SSF53474">
    <property type="entry name" value="alpha/beta-Hydrolases"/>
    <property type="match status" value="1"/>
</dbReference>
<evidence type="ECO:0000259" key="1">
    <source>
        <dbReference type="Pfam" id="PF00561"/>
    </source>
</evidence>
<dbReference type="EMBL" id="SNAA01000047">
    <property type="protein sequence ID" value="TDL72409.1"/>
    <property type="molecule type" value="Genomic_DNA"/>
</dbReference>
<evidence type="ECO:0000313" key="2">
    <source>
        <dbReference type="EMBL" id="TDL72409.1"/>
    </source>
</evidence>
<accession>A0A4R5ZWT6</accession>
<keyword evidence="3" id="KW-1185">Reference proteome</keyword>
<evidence type="ECO:0000313" key="3">
    <source>
        <dbReference type="Proteomes" id="UP000295701"/>
    </source>
</evidence>
<keyword evidence="2" id="KW-0378">Hydrolase</keyword>
<dbReference type="InterPro" id="IPR000639">
    <property type="entry name" value="Epox_hydrolase-like"/>
</dbReference>
<dbReference type="GO" id="GO:0016020">
    <property type="term" value="C:membrane"/>
    <property type="evidence" value="ECO:0007669"/>
    <property type="project" value="TreeGrafter"/>
</dbReference>
<dbReference type="GO" id="GO:0047372">
    <property type="term" value="F:monoacylglycerol lipase activity"/>
    <property type="evidence" value="ECO:0007669"/>
    <property type="project" value="TreeGrafter"/>
</dbReference>
<dbReference type="InterPro" id="IPR050266">
    <property type="entry name" value="AB_hydrolase_sf"/>
</dbReference>
<dbReference type="AlphaFoldDB" id="A0A4R5ZWT6"/>
<dbReference type="GO" id="GO:0046464">
    <property type="term" value="P:acylglycerol catabolic process"/>
    <property type="evidence" value="ECO:0007669"/>
    <property type="project" value="TreeGrafter"/>
</dbReference>